<evidence type="ECO:0000313" key="2">
    <source>
        <dbReference type="Proteomes" id="UP000276776"/>
    </source>
</evidence>
<organism evidence="3">
    <name type="scientific">Thelazia callipaeda</name>
    <name type="common">Oriental eyeworm</name>
    <name type="synonym">Parasitic nematode</name>
    <dbReference type="NCBI Taxonomy" id="103827"/>
    <lineage>
        <taxon>Eukaryota</taxon>
        <taxon>Metazoa</taxon>
        <taxon>Ecdysozoa</taxon>
        <taxon>Nematoda</taxon>
        <taxon>Chromadorea</taxon>
        <taxon>Rhabditida</taxon>
        <taxon>Spirurina</taxon>
        <taxon>Spiruromorpha</taxon>
        <taxon>Thelazioidea</taxon>
        <taxon>Thelaziidae</taxon>
        <taxon>Thelazia</taxon>
    </lineage>
</organism>
<keyword evidence="2" id="KW-1185">Reference proteome</keyword>
<gene>
    <name evidence="1" type="ORF">TCLT_LOCUS7602</name>
</gene>
<reference evidence="3" key="1">
    <citation type="submission" date="2017-02" db="UniProtKB">
        <authorList>
            <consortium name="WormBaseParasite"/>
        </authorList>
    </citation>
    <scope>IDENTIFICATION</scope>
</reference>
<dbReference type="EMBL" id="UYYF01004526">
    <property type="protein sequence ID" value="VDN05075.1"/>
    <property type="molecule type" value="Genomic_DNA"/>
</dbReference>
<reference evidence="1 2" key="2">
    <citation type="submission" date="2018-11" db="EMBL/GenBank/DDBJ databases">
        <authorList>
            <consortium name="Pathogen Informatics"/>
        </authorList>
    </citation>
    <scope>NUCLEOTIDE SEQUENCE [LARGE SCALE GENOMIC DNA]</scope>
</reference>
<dbReference type="Proteomes" id="UP000276776">
    <property type="component" value="Unassembled WGS sequence"/>
</dbReference>
<accession>A0A0N5D3U4</accession>
<dbReference type="AlphaFoldDB" id="A0A0N5D3U4"/>
<proteinExistence type="predicted"/>
<name>A0A0N5D3U4_THECL</name>
<sequence length="135" mass="15553">MVHRDSELITTCSKDRSFTLFAPHFEGLELAFVYYPDSMNTNLQMLAPEDWNNIISFDSDSAADIKFLSLAPEVSYISRYPKSARFQLSYDRTTRDVYHMNDIMSHLTIIRRNHATNSSIKICSAELNPDHHGSF</sequence>
<evidence type="ECO:0000313" key="1">
    <source>
        <dbReference type="EMBL" id="VDN05075.1"/>
    </source>
</evidence>
<evidence type="ECO:0000313" key="3">
    <source>
        <dbReference type="WBParaSite" id="TCLT_0000761301-mRNA-1"/>
    </source>
</evidence>
<protein>
    <submittedName>
        <fullName evidence="3">WD_REPEATS_REGION domain-containing protein</fullName>
    </submittedName>
</protein>
<dbReference type="WBParaSite" id="TCLT_0000761301-mRNA-1">
    <property type="protein sequence ID" value="TCLT_0000761301-mRNA-1"/>
    <property type="gene ID" value="TCLT_0000761301"/>
</dbReference>